<evidence type="ECO:0000313" key="1">
    <source>
        <dbReference type="EMBL" id="WNY27560.1"/>
    </source>
</evidence>
<protein>
    <submittedName>
        <fullName evidence="1">Uncharacterized protein</fullName>
    </submittedName>
</protein>
<keyword evidence="2" id="KW-1185">Reference proteome</keyword>
<accession>A0AA96ZW35</accession>
<dbReference type="AlphaFoldDB" id="A0AA96ZW35"/>
<evidence type="ECO:0000313" key="2">
    <source>
        <dbReference type="Proteomes" id="UP001304970"/>
    </source>
</evidence>
<dbReference type="Proteomes" id="UP001304970">
    <property type="component" value="Chromosome"/>
</dbReference>
<name>A0AA96ZW35_9EURY</name>
<sequence length="139" mass="15663">MKRNGKKKGDVKTANALNSEMVKEYGLKAGAHVVRIAAAKDFGLAPDGFKPTDVLEGFLSVIVFGSPFPKETLLGDSDSYIDVRTAMNENVLKCVRPEHLTIRPHSERKVVPKRLFKMVNKKWKNKVLFMPYCVPPSFW</sequence>
<organism evidence="1 2">
    <name type="scientific">Methanolapillus ohkumae</name>
    <dbReference type="NCBI Taxonomy" id="3028298"/>
    <lineage>
        <taxon>Archaea</taxon>
        <taxon>Methanobacteriati</taxon>
        <taxon>Methanobacteriota</taxon>
        <taxon>Stenosarchaea group</taxon>
        <taxon>Methanomicrobia</taxon>
        <taxon>Methanosarcinales</taxon>
        <taxon>Methanosarcinaceae</taxon>
        <taxon>Methanolapillus</taxon>
    </lineage>
</organism>
<dbReference type="EMBL" id="CP131061">
    <property type="protein sequence ID" value="WNY27560.1"/>
    <property type="molecule type" value="Genomic_DNA"/>
</dbReference>
<proteinExistence type="predicted"/>
<gene>
    <name evidence="1" type="ORF">MsAm2_13620</name>
</gene>
<reference evidence="1 2" key="1">
    <citation type="submission" date="2023-07" db="EMBL/GenBank/DDBJ databases">
        <title>Closed genome sequence of Methanosarcinaceae archaeon Am2.</title>
        <authorList>
            <person name="Poehlein A."/>
            <person name="Protasov E."/>
            <person name="Platt K."/>
            <person name="Reeh H."/>
            <person name="Daniel R."/>
            <person name="Brune A."/>
        </authorList>
    </citation>
    <scope>NUCLEOTIDE SEQUENCE [LARGE SCALE GENOMIC DNA]</scope>
    <source>
        <strain evidence="1 2">Am2</strain>
    </source>
</reference>